<name>A0A0U9HFE5_9FIRM</name>
<evidence type="ECO:0000256" key="2">
    <source>
        <dbReference type="ARBA" id="ARBA00001966"/>
    </source>
</evidence>
<evidence type="ECO:0000313" key="12">
    <source>
        <dbReference type="EMBL" id="GAQ25525.1"/>
    </source>
</evidence>
<keyword evidence="5" id="KW-0288">FMN</keyword>
<dbReference type="PRINTS" id="PR00469">
    <property type="entry name" value="PNDRDTASEII"/>
</dbReference>
<evidence type="ECO:0000256" key="8">
    <source>
        <dbReference type="ARBA" id="ARBA00023004"/>
    </source>
</evidence>
<keyword evidence="6" id="KW-0479">Metal-binding</keyword>
<keyword evidence="9" id="KW-0411">Iron-sulfur</keyword>
<dbReference type="EMBL" id="DF977002">
    <property type="protein sequence ID" value="GAQ25525.1"/>
    <property type="molecule type" value="Genomic_DNA"/>
</dbReference>
<dbReference type="InterPro" id="IPR023753">
    <property type="entry name" value="FAD/NAD-binding_dom"/>
</dbReference>
<evidence type="ECO:0000256" key="4">
    <source>
        <dbReference type="ARBA" id="ARBA00022630"/>
    </source>
</evidence>
<dbReference type="Pfam" id="PF00724">
    <property type="entry name" value="Oxidored_FMN"/>
    <property type="match status" value="1"/>
</dbReference>
<dbReference type="PRINTS" id="PR00368">
    <property type="entry name" value="FADPNR"/>
</dbReference>
<dbReference type="Proteomes" id="UP000062160">
    <property type="component" value="Unassembled WGS sequence"/>
</dbReference>
<dbReference type="PANTHER" id="PTHR42917">
    <property type="entry name" value="2,4-DIENOYL-COA REDUCTASE"/>
    <property type="match status" value="1"/>
</dbReference>
<proteinExistence type="inferred from homology"/>
<evidence type="ECO:0000256" key="7">
    <source>
        <dbReference type="ARBA" id="ARBA00023002"/>
    </source>
</evidence>
<dbReference type="SUPFAM" id="SSF51395">
    <property type="entry name" value="FMN-linked oxidoreductases"/>
    <property type="match status" value="1"/>
</dbReference>
<dbReference type="GO" id="GO:0010181">
    <property type="term" value="F:FMN binding"/>
    <property type="evidence" value="ECO:0007669"/>
    <property type="project" value="InterPro"/>
</dbReference>
<protein>
    <submittedName>
        <fullName evidence="12">2,4-dienoyl-CoA reductase</fullName>
    </submittedName>
</protein>
<dbReference type="Gene3D" id="3.40.50.720">
    <property type="entry name" value="NAD(P)-binding Rossmann-like Domain"/>
    <property type="match status" value="1"/>
</dbReference>
<evidence type="ECO:0000313" key="13">
    <source>
        <dbReference type="Proteomes" id="UP000062160"/>
    </source>
</evidence>
<comment type="cofactor">
    <cofactor evidence="2">
        <name>[4Fe-4S] cluster</name>
        <dbReference type="ChEBI" id="CHEBI:49883"/>
    </cofactor>
</comment>
<evidence type="ECO:0000256" key="5">
    <source>
        <dbReference type="ARBA" id="ARBA00022643"/>
    </source>
</evidence>
<dbReference type="Pfam" id="PF07992">
    <property type="entry name" value="Pyr_redox_2"/>
    <property type="match status" value="1"/>
</dbReference>
<comment type="cofactor">
    <cofactor evidence="1">
        <name>FMN</name>
        <dbReference type="ChEBI" id="CHEBI:58210"/>
    </cofactor>
</comment>
<reference evidence="12" key="1">
    <citation type="journal article" date="2016" name="Genome Announc.">
        <title>Draft Genome Sequence of the Syntrophic Lactate-Degrading Bacterium Tepidanaerobacter syntrophicus JLT.</title>
        <authorList>
            <person name="Matsuura N."/>
            <person name="Ohashi A."/>
            <person name="Tourlousse D.M."/>
            <person name="Sekiguchi Y."/>
        </authorList>
    </citation>
    <scope>NUCLEOTIDE SEQUENCE [LARGE SCALE GENOMIC DNA]</scope>
    <source>
        <strain evidence="12">JL</strain>
    </source>
</reference>
<dbReference type="InterPro" id="IPR036188">
    <property type="entry name" value="FAD/NAD-bd_sf"/>
</dbReference>
<dbReference type="SUPFAM" id="SSF51905">
    <property type="entry name" value="FAD/NAD(P)-binding domain"/>
    <property type="match status" value="1"/>
</dbReference>
<evidence type="ECO:0000256" key="6">
    <source>
        <dbReference type="ARBA" id="ARBA00022723"/>
    </source>
</evidence>
<dbReference type="GO" id="GO:0051536">
    <property type="term" value="F:iron-sulfur cluster binding"/>
    <property type="evidence" value="ECO:0007669"/>
    <property type="project" value="UniProtKB-KW"/>
</dbReference>
<comment type="similarity">
    <text evidence="3">In the N-terminal section; belongs to the NADH:flavin oxidoreductase/NADH oxidase family.</text>
</comment>
<accession>A0A0U9HFE5</accession>
<feature type="domain" description="FAD/NAD(P)-binding" evidence="11">
    <location>
        <begin position="385"/>
        <end position="616"/>
    </location>
</feature>
<gene>
    <name evidence="12" type="ORF">TSYNT_852</name>
</gene>
<sequence>MENKYAKLFEPMKIGNMNLRNRLVMSPMGTFTPMQDGTESEEGMMYYEERARGGFGLIIIGAQFINEKLAQGGPTIAFNNNRAIPKTTVLCERVHRWGAKICAQLSPGTGRNGMPDIGEEVPVSSSENPSFYDPNVICRPLTVEEIKEIIKDFSKAATFAKNAGFDAIEIHGHAGYLIDQFFSPIWNKRTDEYGGSVENRARFAVEIVQAVRNAVGQDMPIIFRIALDHRFPGGRTLEDSMPILEILERAGVDAFDVDAGAYETMDYIFPTAYVGDACMAYVCKEAKKYVKVPLINAGNHTPETALELVNSGDCDFIMFGRQSIADPEFPKKLMENRREDMRPCLVCNEECIGRIFGRLTQLSCSVNIQVCMEKYFQITKTDNPKDIVIIGAGPSGLEAARVAALKGHHVTIYEKTNDIGGILKIIATAPFKKRIRELIDWYDVQLKKLGVKIKFNTEIKADDTILDYADKIFVATGSVPLVPNIPGITGKNVIGVIDAHKNGVFGERIAICGGGLSGCDTALELAMQGKKVTVIEMLSECAQDAMPINKISLMRMLAENDVTLLTDSKVVAIEPNGVVIEKKDGSRETVEADTVITAFGQKADTTLSNAIKAKYNIKTTVVGDAEKVAKVGEAIRTGFYAAMAVE</sequence>
<dbReference type="InterPro" id="IPR013785">
    <property type="entry name" value="Aldolase_TIM"/>
</dbReference>
<evidence type="ECO:0000256" key="1">
    <source>
        <dbReference type="ARBA" id="ARBA00001917"/>
    </source>
</evidence>
<dbReference type="Gene3D" id="3.50.50.60">
    <property type="entry name" value="FAD/NAD(P)-binding domain"/>
    <property type="match status" value="1"/>
</dbReference>
<keyword evidence="7" id="KW-0560">Oxidoreductase</keyword>
<keyword evidence="4" id="KW-0285">Flavoprotein</keyword>
<dbReference type="PANTHER" id="PTHR42917:SF2">
    <property type="entry name" value="2,4-DIENOYL-COA REDUCTASE [(2E)-ENOYL-COA-PRODUCING]"/>
    <property type="match status" value="1"/>
</dbReference>
<feature type="domain" description="NADH:flavin oxidoreductase/NADH oxidase N-terminal" evidence="10">
    <location>
        <begin position="7"/>
        <end position="338"/>
    </location>
</feature>
<dbReference type="RefSeq" id="WP_059032941.1">
    <property type="nucleotide sequence ID" value="NZ_DF977002.1"/>
</dbReference>
<dbReference type="CDD" id="cd02803">
    <property type="entry name" value="OYE_like_FMN_family"/>
    <property type="match status" value="1"/>
</dbReference>
<dbReference type="GO" id="GO:0016491">
    <property type="term" value="F:oxidoreductase activity"/>
    <property type="evidence" value="ECO:0007669"/>
    <property type="project" value="UniProtKB-KW"/>
</dbReference>
<evidence type="ECO:0000259" key="11">
    <source>
        <dbReference type="Pfam" id="PF07992"/>
    </source>
</evidence>
<evidence type="ECO:0000259" key="10">
    <source>
        <dbReference type="Pfam" id="PF00724"/>
    </source>
</evidence>
<keyword evidence="13" id="KW-1185">Reference proteome</keyword>
<dbReference type="STRING" id="224999.GCA_001485475_01555"/>
<dbReference type="Gene3D" id="3.20.20.70">
    <property type="entry name" value="Aldolase class I"/>
    <property type="match status" value="1"/>
</dbReference>
<dbReference type="AlphaFoldDB" id="A0A0U9HFE5"/>
<dbReference type="InterPro" id="IPR051793">
    <property type="entry name" value="NADH:flavin_oxidoreductase"/>
</dbReference>
<evidence type="ECO:0000256" key="3">
    <source>
        <dbReference type="ARBA" id="ARBA00011048"/>
    </source>
</evidence>
<organism evidence="12">
    <name type="scientific">Tepidanaerobacter syntrophicus</name>
    <dbReference type="NCBI Taxonomy" id="224999"/>
    <lineage>
        <taxon>Bacteria</taxon>
        <taxon>Bacillati</taxon>
        <taxon>Bacillota</taxon>
        <taxon>Clostridia</taxon>
        <taxon>Thermosediminibacterales</taxon>
        <taxon>Tepidanaerobacteraceae</taxon>
        <taxon>Tepidanaerobacter</taxon>
    </lineage>
</organism>
<dbReference type="InterPro" id="IPR001155">
    <property type="entry name" value="OxRdtase_FMN_N"/>
</dbReference>
<evidence type="ECO:0000256" key="9">
    <source>
        <dbReference type="ARBA" id="ARBA00023014"/>
    </source>
</evidence>
<dbReference type="GO" id="GO:0046872">
    <property type="term" value="F:metal ion binding"/>
    <property type="evidence" value="ECO:0007669"/>
    <property type="project" value="UniProtKB-KW"/>
</dbReference>
<dbReference type="OrthoDB" id="9772736at2"/>
<keyword evidence="8" id="KW-0408">Iron</keyword>